<feature type="non-terminal residue" evidence="7">
    <location>
        <position position="236"/>
    </location>
</feature>
<comment type="cofactor">
    <cofactor evidence="1">
        <name>pyridoxal 5'-phosphate</name>
        <dbReference type="ChEBI" id="CHEBI:597326"/>
    </cofactor>
</comment>
<protein>
    <recommendedName>
        <fullName evidence="6">Aminotransferase class I/classII large domain-containing protein</fullName>
    </recommendedName>
</protein>
<evidence type="ECO:0000256" key="3">
    <source>
        <dbReference type="ARBA" id="ARBA00022576"/>
    </source>
</evidence>
<comment type="caution">
    <text evidence="7">The sequence shown here is derived from an EMBL/GenBank/DDBJ whole genome shotgun (WGS) entry which is preliminary data.</text>
</comment>
<dbReference type="EMBL" id="BART01023642">
    <property type="protein sequence ID" value="GAG94990.1"/>
    <property type="molecule type" value="Genomic_DNA"/>
</dbReference>
<proteinExistence type="inferred from homology"/>
<dbReference type="InterPro" id="IPR015422">
    <property type="entry name" value="PyrdxlP-dep_Trfase_small"/>
</dbReference>
<dbReference type="Gene3D" id="3.90.1150.10">
    <property type="entry name" value="Aspartate Aminotransferase, domain 1"/>
    <property type="match status" value="1"/>
</dbReference>
<keyword evidence="3" id="KW-0032">Aminotransferase</keyword>
<evidence type="ECO:0000256" key="5">
    <source>
        <dbReference type="ARBA" id="ARBA00022898"/>
    </source>
</evidence>
<dbReference type="SUPFAM" id="SSF53383">
    <property type="entry name" value="PLP-dependent transferases"/>
    <property type="match status" value="1"/>
</dbReference>
<keyword evidence="5" id="KW-0663">Pyridoxal phosphate</keyword>
<keyword evidence="4" id="KW-0808">Transferase</keyword>
<dbReference type="InterPro" id="IPR015421">
    <property type="entry name" value="PyrdxlP-dep_Trfase_major"/>
</dbReference>
<reference evidence="7" key="1">
    <citation type="journal article" date="2014" name="Front. Microbiol.">
        <title>High frequency of phylogenetically diverse reductive dehalogenase-homologous genes in deep subseafloor sedimentary metagenomes.</title>
        <authorList>
            <person name="Kawai M."/>
            <person name="Futagami T."/>
            <person name="Toyoda A."/>
            <person name="Takaki Y."/>
            <person name="Nishi S."/>
            <person name="Hori S."/>
            <person name="Arai W."/>
            <person name="Tsubouchi T."/>
            <person name="Morono Y."/>
            <person name="Uchiyama I."/>
            <person name="Ito T."/>
            <person name="Fujiyama A."/>
            <person name="Inagaki F."/>
            <person name="Takami H."/>
        </authorList>
    </citation>
    <scope>NUCLEOTIDE SEQUENCE</scope>
    <source>
        <strain evidence="7">Expedition CK06-06</strain>
    </source>
</reference>
<comment type="similarity">
    <text evidence="2">Belongs to the class-I pyridoxal-phosphate-dependent aminotransferase family.</text>
</comment>
<dbReference type="InterPro" id="IPR015424">
    <property type="entry name" value="PyrdxlP-dep_Trfase"/>
</dbReference>
<dbReference type="GO" id="GO:0030170">
    <property type="term" value="F:pyridoxal phosphate binding"/>
    <property type="evidence" value="ECO:0007669"/>
    <property type="project" value="InterPro"/>
</dbReference>
<feature type="domain" description="Aminotransferase class I/classII large" evidence="6">
    <location>
        <begin position="32"/>
        <end position="217"/>
    </location>
</feature>
<evidence type="ECO:0000256" key="1">
    <source>
        <dbReference type="ARBA" id="ARBA00001933"/>
    </source>
</evidence>
<dbReference type="Pfam" id="PF00155">
    <property type="entry name" value="Aminotran_1_2"/>
    <property type="match status" value="1"/>
</dbReference>
<dbReference type="Gene3D" id="3.40.640.10">
    <property type="entry name" value="Type I PLP-dependent aspartate aminotransferase-like (Major domain)"/>
    <property type="match status" value="1"/>
</dbReference>
<dbReference type="InterPro" id="IPR050596">
    <property type="entry name" value="AspAT/PAT-like"/>
</dbReference>
<evidence type="ECO:0000256" key="4">
    <source>
        <dbReference type="ARBA" id="ARBA00022679"/>
    </source>
</evidence>
<dbReference type="PANTHER" id="PTHR46383:SF1">
    <property type="entry name" value="ASPARTATE AMINOTRANSFERASE"/>
    <property type="match status" value="1"/>
</dbReference>
<sequence length="236" mass="26301">MIRSQIPVASRSLDIPFSRIREIFDMAGQHEGMIRLEVGEPNFNTPANIIEAAIKALKEGYTHYTPNAGLPELREAIAEKLSNENSIPIASYEQVAVTPGGINALYLALLATVNPGEEVLIPDPAWTQYVSMVKLAGGIPIPYSLKEENEFQINLDELQEMTNEKTRAILVNSPCNPTGAVWDRQRVEQCVRFAEQNDLVIISDEIYDKIIFDDFIHVSFAAIPKAFPRTLTINGF</sequence>
<accession>X1BIZ7</accession>
<dbReference type="CDD" id="cd00609">
    <property type="entry name" value="AAT_like"/>
    <property type="match status" value="1"/>
</dbReference>
<evidence type="ECO:0000256" key="2">
    <source>
        <dbReference type="ARBA" id="ARBA00007441"/>
    </source>
</evidence>
<organism evidence="7">
    <name type="scientific">marine sediment metagenome</name>
    <dbReference type="NCBI Taxonomy" id="412755"/>
    <lineage>
        <taxon>unclassified sequences</taxon>
        <taxon>metagenomes</taxon>
        <taxon>ecological metagenomes</taxon>
    </lineage>
</organism>
<gene>
    <name evidence="7" type="ORF">S01H4_42949</name>
</gene>
<evidence type="ECO:0000313" key="7">
    <source>
        <dbReference type="EMBL" id="GAG94990.1"/>
    </source>
</evidence>
<evidence type="ECO:0000259" key="6">
    <source>
        <dbReference type="Pfam" id="PF00155"/>
    </source>
</evidence>
<dbReference type="PANTHER" id="PTHR46383">
    <property type="entry name" value="ASPARTATE AMINOTRANSFERASE"/>
    <property type="match status" value="1"/>
</dbReference>
<name>X1BIZ7_9ZZZZ</name>
<dbReference type="GO" id="GO:0006520">
    <property type="term" value="P:amino acid metabolic process"/>
    <property type="evidence" value="ECO:0007669"/>
    <property type="project" value="InterPro"/>
</dbReference>
<dbReference type="InterPro" id="IPR004839">
    <property type="entry name" value="Aminotransferase_I/II_large"/>
</dbReference>
<dbReference type="AlphaFoldDB" id="X1BIZ7"/>
<dbReference type="GO" id="GO:0008483">
    <property type="term" value="F:transaminase activity"/>
    <property type="evidence" value="ECO:0007669"/>
    <property type="project" value="UniProtKB-KW"/>
</dbReference>